<proteinExistence type="predicted"/>
<dbReference type="Proteomes" id="UP001519654">
    <property type="component" value="Unassembled WGS sequence"/>
</dbReference>
<feature type="transmembrane region" description="Helical" evidence="1">
    <location>
        <begin position="58"/>
        <end position="83"/>
    </location>
</feature>
<reference evidence="2 3" key="1">
    <citation type="submission" date="2021-06" db="EMBL/GenBank/DDBJ databases">
        <title>Actinoplanes lichenicola sp. nov., and Actinoplanes ovalisporus sp. nov., isolated from lichen in Thailand.</title>
        <authorList>
            <person name="Saeng-In P."/>
            <person name="Kanchanasin P."/>
            <person name="Yuki M."/>
            <person name="Kudo T."/>
            <person name="Ohkuma M."/>
            <person name="Phongsopitanun W."/>
            <person name="Tanasupawat S."/>
        </authorList>
    </citation>
    <scope>NUCLEOTIDE SEQUENCE [LARGE SCALE GENOMIC DNA]</scope>
    <source>
        <strain evidence="2 3">NBRC 110975</strain>
    </source>
</reference>
<name>A0ABS5Z075_9ACTN</name>
<keyword evidence="1" id="KW-0812">Transmembrane</keyword>
<organism evidence="2 3">
    <name type="scientific">Paractinoplanes bogorensis</name>
    <dbReference type="NCBI Taxonomy" id="1610840"/>
    <lineage>
        <taxon>Bacteria</taxon>
        <taxon>Bacillati</taxon>
        <taxon>Actinomycetota</taxon>
        <taxon>Actinomycetes</taxon>
        <taxon>Micromonosporales</taxon>
        <taxon>Micromonosporaceae</taxon>
        <taxon>Paractinoplanes</taxon>
    </lineage>
</organism>
<accession>A0ABS5Z075</accession>
<evidence type="ECO:0000313" key="3">
    <source>
        <dbReference type="Proteomes" id="UP001519654"/>
    </source>
</evidence>
<feature type="transmembrane region" description="Helical" evidence="1">
    <location>
        <begin position="191"/>
        <end position="211"/>
    </location>
</feature>
<evidence type="ECO:0000313" key="2">
    <source>
        <dbReference type="EMBL" id="MBU2669099.1"/>
    </source>
</evidence>
<comment type="caution">
    <text evidence="2">The sequence shown here is derived from an EMBL/GenBank/DDBJ whole genome shotgun (WGS) entry which is preliminary data.</text>
</comment>
<feature type="transmembrane region" description="Helical" evidence="1">
    <location>
        <begin position="167"/>
        <end position="185"/>
    </location>
</feature>
<protein>
    <submittedName>
        <fullName evidence="2">Uncharacterized protein</fullName>
    </submittedName>
</protein>
<dbReference type="EMBL" id="JAHKKG010000013">
    <property type="protein sequence ID" value="MBU2669099.1"/>
    <property type="molecule type" value="Genomic_DNA"/>
</dbReference>
<feature type="transmembrane region" description="Helical" evidence="1">
    <location>
        <begin position="17"/>
        <end position="38"/>
    </location>
</feature>
<keyword evidence="3" id="KW-1185">Reference proteome</keyword>
<evidence type="ECO:0000256" key="1">
    <source>
        <dbReference type="SAM" id="Phobius"/>
    </source>
</evidence>
<dbReference type="RefSeq" id="WP_215793328.1">
    <property type="nucleotide sequence ID" value="NZ_JAHKKG010000013.1"/>
</dbReference>
<sequence length="572" mass="59613">MSSLLAPDKPGLRPRHLFAVVLPVVAAMVAVPALLDLAGSDQRQIILDNSADPPGDIVLAWAKLLVLVALWLIGLVGGVWAVVRGAGPFASWWKGIKQLPIFALGLIAAAGGTALATWAIAGAVIGPATLVLLIAVQLLGALVAVRILLAGIARVVGGPRPSWRQAILFLLGGVVLPAFLTYGLLRLDVPAVALVMIVVLAAQVSLAAAPHVRETGESRPPRLWPAVLVLVVAVLIPYGMTKLNLTHEPPIRFNAHGPSTAVAVAWPAGRHPVIATVGGAWFCDDDLCETFTDVSGGGPAVPGFGTATVGPDGAVIKTAVTGGPDQGGPFVQYGRCVREGCSMAWLPVRASAREKIDLTARTEVAGASAPDGALWLFVALSIPGKYKYSLIRCADVPCTAPQRHDIGVLDRTPSDGYSDGDRARLSIGADGRPSASFWLGHGIVRFTCDPVTCAAPKQSDEVVGPPDSYLVANGELRRGESSVPISGEAVAAVAAGSTVYVTSALPARATPGFHLNFGPEPQHWLQVLWRCDDRCTRTPLDFYSGDARKSLLAVAPDGRALIVRDDGIVLSG</sequence>
<feature type="transmembrane region" description="Helical" evidence="1">
    <location>
        <begin position="103"/>
        <end position="125"/>
    </location>
</feature>
<feature type="transmembrane region" description="Helical" evidence="1">
    <location>
        <begin position="223"/>
        <end position="240"/>
    </location>
</feature>
<feature type="transmembrane region" description="Helical" evidence="1">
    <location>
        <begin position="131"/>
        <end position="155"/>
    </location>
</feature>
<keyword evidence="1" id="KW-1133">Transmembrane helix</keyword>
<gene>
    <name evidence="2" type="ORF">KOI35_36860</name>
</gene>
<keyword evidence="1" id="KW-0472">Membrane</keyword>